<keyword evidence="1" id="KW-0472">Membrane</keyword>
<sequence>MRATYRDDEDVARLHIESLLERHRAQVDALPEHLRRIHGRRVARSLAGAVALAGALVVAAVSAIGVVVNDVMNLLAAHSSGGMVALLAAWAAVAIAYALGPRLARAKLHDALACDVRRSGDVHGDRARLEAAAPEARVRALLDDEEHRSIVLPLAGFVVLAPLSLHLVFHAVRYGATAAMNHPLIAFDRWIAEFDRWIVLSMVLVGHVHAIVAYLSFRYARALHEGTTKTLVAAPPPGGVRALGIAVFASLFPGGLLGLMLPLIVAATGALVLLPAFHLARARLLDERRQLAAD</sequence>
<feature type="transmembrane region" description="Helical" evidence="1">
    <location>
        <begin position="150"/>
        <end position="172"/>
    </location>
</feature>
<accession>A0A2L0ER42</accession>
<gene>
    <name evidence="2" type="ORF">SOCE26_031680</name>
</gene>
<proteinExistence type="predicted"/>
<reference evidence="2 3" key="1">
    <citation type="submission" date="2015-09" db="EMBL/GenBank/DDBJ databases">
        <title>Sorangium comparison.</title>
        <authorList>
            <person name="Zaburannyi N."/>
            <person name="Bunk B."/>
            <person name="Overmann J."/>
            <person name="Mueller R."/>
        </authorList>
    </citation>
    <scope>NUCLEOTIDE SEQUENCE [LARGE SCALE GENOMIC DNA]</scope>
    <source>
        <strain evidence="2 3">So ce26</strain>
    </source>
</reference>
<protein>
    <submittedName>
        <fullName evidence="2">Uncharacterized protein</fullName>
    </submittedName>
</protein>
<dbReference type="AlphaFoldDB" id="A0A2L0ER42"/>
<dbReference type="Proteomes" id="UP000238348">
    <property type="component" value="Chromosome"/>
</dbReference>
<feature type="transmembrane region" description="Helical" evidence="1">
    <location>
        <begin position="197"/>
        <end position="217"/>
    </location>
</feature>
<dbReference type="RefSeq" id="WP_104980359.1">
    <property type="nucleotide sequence ID" value="NZ_CP012673.1"/>
</dbReference>
<keyword evidence="1" id="KW-0812">Transmembrane</keyword>
<keyword evidence="1" id="KW-1133">Transmembrane helix</keyword>
<evidence type="ECO:0000313" key="2">
    <source>
        <dbReference type="EMBL" id="AUX41745.1"/>
    </source>
</evidence>
<feature type="transmembrane region" description="Helical" evidence="1">
    <location>
        <begin position="45"/>
        <end position="68"/>
    </location>
</feature>
<dbReference type="EMBL" id="CP012673">
    <property type="protein sequence ID" value="AUX41745.1"/>
    <property type="molecule type" value="Genomic_DNA"/>
</dbReference>
<name>A0A2L0ER42_SORCE</name>
<evidence type="ECO:0000256" key="1">
    <source>
        <dbReference type="SAM" id="Phobius"/>
    </source>
</evidence>
<evidence type="ECO:0000313" key="3">
    <source>
        <dbReference type="Proteomes" id="UP000238348"/>
    </source>
</evidence>
<organism evidence="2 3">
    <name type="scientific">Sorangium cellulosum</name>
    <name type="common">Polyangium cellulosum</name>
    <dbReference type="NCBI Taxonomy" id="56"/>
    <lineage>
        <taxon>Bacteria</taxon>
        <taxon>Pseudomonadati</taxon>
        <taxon>Myxococcota</taxon>
        <taxon>Polyangia</taxon>
        <taxon>Polyangiales</taxon>
        <taxon>Polyangiaceae</taxon>
        <taxon>Sorangium</taxon>
    </lineage>
</organism>
<feature type="transmembrane region" description="Helical" evidence="1">
    <location>
        <begin position="238"/>
        <end position="257"/>
    </location>
</feature>
<feature type="transmembrane region" description="Helical" evidence="1">
    <location>
        <begin position="80"/>
        <end position="99"/>
    </location>
</feature>
<feature type="transmembrane region" description="Helical" evidence="1">
    <location>
        <begin position="263"/>
        <end position="280"/>
    </location>
</feature>
<dbReference type="OrthoDB" id="5518611at2"/>